<proteinExistence type="predicted"/>
<gene>
    <name evidence="2" type="ORF">O6P33_03460</name>
</gene>
<dbReference type="AlphaFoldDB" id="A0AAE9VPJ5"/>
<dbReference type="RefSeq" id="WP_269818855.1">
    <property type="nucleotide sequence ID" value="NZ_CP114976.1"/>
</dbReference>
<evidence type="ECO:0000313" key="3">
    <source>
        <dbReference type="Proteomes" id="UP001212189"/>
    </source>
</evidence>
<keyword evidence="1" id="KW-0732">Signal</keyword>
<dbReference type="PROSITE" id="PS51257">
    <property type="entry name" value="PROKAR_LIPOPROTEIN"/>
    <property type="match status" value="1"/>
</dbReference>
<evidence type="ECO:0000256" key="1">
    <source>
        <dbReference type="SAM" id="SignalP"/>
    </source>
</evidence>
<dbReference type="InterPro" id="IPR010780">
    <property type="entry name" value="DUF1375"/>
</dbReference>
<feature type="chain" id="PRO_5042187140" evidence="1">
    <location>
        <begin position="23"/>
        <end position="97"/>
    </location>
</feature>
<protein>
    <submittedName>
        <fullName evidence="2">YceK/YidQ family lipoprotein</fullName>
    </submittedName>
</protein>
<evidence type="ECO:0000313" key="2">
    <source>
        <dbReference type="EMBL" id="WBE25911.1"/>
    </source>
</evidence>
<sequence length="97" mass="10168">MSNKVAALLLMVVLLSSGCASVRTLDAAQAGAPVIYSGTRLDWYSVQGGCYPVERFGAQAPKYAALDLPFSLLLDTLLLPWALAVELGVGLTVQGGR</sequence>
<dbReference type="Proteomes" id="UP001212189">
    <property type="component" value="Chromosome"/>
</dbReference>
<dbReference type="EMBL" id="CP114976">
    <property type="protein sequence ID" value="WBE25911.1"/>
    <property type="molecule type" value="Genomic_DNA"/>
</dbReference>
<accession>A0AAE9VPJ5</accession>
<dbReference type="Pfam" id="PF07119">
    <property type="entry name" value="DUF1375"/>
    <property type="match status" value="1"/>
</dbReference>
<organism evidence="2 3">
    <name type="scientific">Denitrificimonas caeni</name>
    <dbReference type="NCBI Taxonomy" id="521720"/>
    <lineage>
        <taxon>Bacteria</taxon>
        <taxon>Pseudomonadati</taxon>
        <taxon>Pseudomonadota</taxon>
        <taxon>Gammaproteobacteria</taxon>
        <taxon>Pseudomonadales</taxon>
        <taxon>Pseudomonadaceae</taxon>
        <taxon>Denitrificimonas</taxon>
    </lineage>
</organism>
<name>A0AAE9VPJ5_9GAMM</name>
<reference evidence="2 3" key="1">
    <citation type="submission" date="2022-12" db="EMBL/GenBank/DDBJ databases">
        <title>Coexistence and Characterization of a Novel Tigecycline Resistance gene tet(X) variant and blaNDM-1 in a Pseudomonas caeni Isolate of Chicken Origin.</title>
        <authorList>
            <person name="Lu X."/>
            <person name="Zhang L."/>
            <person name="Li R."/>
            <person name="Wang Z."/>
        </authorList>
    </citation>
    <scope>NUCLEOTIDE SEQUENCE [LARGE SCALE GENOMIC DNA]</scope>
    <source>
        <strain evidence="2 3">CE14</strain>
    </source>
</reference>
<keyword evidence="2" id="KW-0449">Lipoprotein</keyword>
<keyword evidence="3" id="KW-1185">Reference proteome</keyword>
<feature type="signal peptide" evidence="1">
    <location>
        <begin position="1"/>
        <end position="22"/>
    </location>
</feature>
<dbReference type="KEGG" id="dce:O6P33_03460"/>